<evidence type="ECO:0000313" key="6">
    <source>
        <dbReference type="Proteomes" id="UP001642409"/>
    </source>
</evidence>
<comment type="caution">
    <text evidence="2">The sequence shown here is derived from an EMBL/GenBank/DDBJ whole genome shotgun (WGS) entry which is preliminary data.</text>
</comment>
<evidence type="ECO:0000256" key="1">
    <source>
        <dbReference type="SAM" id="Phobius"/>
    </source>
</evidence>
<accession>A0AA86P0X0</accession>
<feature type="transmembrane region" description="Helical" evidence="1">
    <location>
        <begin position="41"/>
        <end position="63"/>
    </location>
</feature>
<reference evidence="4 6" key="2">
    <citation type="submission" date="2024-07" db="EMBL/GenBank/DDBJ databases">
        <authorList>
            <person name="Akdeniz Z."/>
        </authorList>
    </citation>
    <scope>NUCLEOTIDE SEQUENCE [LARGE SCALE GENOMIC DNA]</scope>
</reference>
<proteinExistence type="predicted"/>
<dbReference type="AlphaFoldDB" id="A0AA86P0X0"/>
<evidence type="ECO:0000313" key="4">
    <source>
        <dbReference type="EMBL" id="CAL6114531.1"/>
    </source>
</evidence>
<evidence type="ECO:0000313" key="3">
    <source>
        <dbReference type="EMBL" id="CAI9942798.1"/>
    </source>
</evidence>
<keyword evidence="1" id="KW-0812">Transmembrane</keyword>
<evidence type="ECO:0000313" key="2">
    <source>
        <dbReference type="EMBL" id="CAI9928384.1"/>
    </source>
</evidence>
<feature type="transmembrane region" description="Helical" evidence="1">
    <location>
        <begin position="69"/>
        <end position="96"/>
    </location>
</feature>
<dbReference type="Proteomes" id="UP001642409">
    <property type="component" value="Unassembled WGS sequence"/>
</dbReference>
<protein>
    <submittedName>
        <fullName evidence="4">Hypothetical_protein</fullName>
    </submittedName>
</protein>
<keyword evidence="1" id="KW-1133">Transmembrane helix</keyword>
<keyword evidence="1" id="KW-0472">Membrane</keyword>
<organism evidence="2">
    <name type="scientific">Hexamita inflata</name>
    <dbReference type="NCBI Taxonomy" id="28002"/>
    <lineage>
        <taxon>Eukaryota</taxon>
        <taxon>Metamonada</taxon>
        <taxon>Diplomonadida</taxon>
        <taxon>Hexamitidae</taxon>
        <taxon>Hexamitinae</taxon>
        <taxon>Hexamita</taxon>
    </lineage>
</organism>
<dbReference type="EMBL" id="CATOUU010000707">
    <property type="protein sequence ID" value="CAI9942798.1"/>
    <property type="molecule type" value="Genomic_DNA"/>
</dbReference>
<sequence length="114" mass="13088">MEDSSISEKLVNISNNSSFSTRTPQLSSASQAKFYENKQKLSIFSVFSVFLFILSGVGLYFAVTWKMEFQTVLIFAVVILLNFSAFCVFSSVFWCVRMKKNEKKEVIVVYETYV</sequence>
<dbReference type="EMBL" id="CAXDID020000802">
    <property type="protein sequence ID" value="CAL6114531.1"/>
    <property type="molecule type" value="Genomic_DNA"/>
</dbReference>
<name>A0AA86P0X0_9EUKA</name>
<gene>
    <name evidence="2" type="ORF">HINF_LOCUS16029</name>
    <name evidence="3" type="ORF">HINF_LOCUS30443</name>
    <name evidence="4" type="ORF">HINF_LOCUS78034</name>
    <name evidence="5" type="ORF">HINF_LOCUS78270</name>
</gene>
<reference evidence="2" key="1">
    <citation type="submission" date="2023-06" db="EMBL/GenBank/DDBJ databases">
        <authorList>
            <person name="Kurt Z."/>
        </authorList>
    </citation>
    <scope>NUCLEOTIDE SEQUENCE</scope>
</reference>
<keyword evidence="6" id="KW-1185">Reference proteome</keyword>
<dbReference type="EMBL" id="CATOUU010000395">
    <property type="protein sequence ID" value="CAI9928384.1"/>
    <property type="molecule type" value="Genomic_DNA"/>
</dbReference>
<evidence type="ECO:0000313" key="5">
    <source>
        <dbReference type="EMBL" id="CAL6114767.1"/>
    </source>
</evidence>
<dbReference type="EMBL" id="CAXDID020000826">
    <property type="protein sequence ID" value="CAL6114767.1"/>
    <property type="molecule type" value="Genomic_DNA"/>
</dbReference>